<feature type="transmembrane region" description="Helical" evidence="2">
    <location>
        <begin position="117"/>
        <end position="137"/>
    </location>
</feature>
<reference evidence="4 5" key="1">
    <citation type="submission" date="2020-03" db="EMBL/GenBank/DDBJ databases">
        <title>Sequencing the genomes of 1000 actinobacteria strains.</title>
        <authorList>
            <person name="Klenk H.-P."/>
        </authorList>
    </citation>
    <scope>NUCLEOTIDE SEQUENCE [LARGE SCALE GENOMIC DNA]</scope>
    <source>
        <strain evidence="4 5">DSM 45490</strain>
    </source>
</reference>
<feature type="domain" description="CAAX prenyl protease 2/Lysostaphin resistance protein A-like" evidence="3">
    <location>
        <begin position="119"/>
        <end position="227"/>
    </location>
</feature>
<feature type="transmembrane region" description="Helical" evidence="2">
    <location>
        <begin position="6"/>
        <end position="24"/>
    </location>
</feature>
<dbReference type="Pfam" id="PF02517">
    <property type="entry name" value="Rce1-like"/>
    <property type="match status" value="1"/>
</dbReference>
<proteinExistence type="predicted"/>
<feature type="compositionally biased region" description="Basic and acidic residues" evidence="1">
    <location>
        <begin position="285"/>
        <end position="295"/>
    </location>
</feature>
<dbReference type="GO" id="GO:0004175">
    <property type="term" value="F:endopeptidase activity"/>
    <property type="evidence" value="ECO:0007669"/>
    <property type="project" value="UniProtKB-ARBA"/>
</dbReference>
<dbReference type="AlphaFoldDB" id="A0A7X6A4C6"/>
<comment type="caution">
    <text evidence="4">The sequence shown here is derived from an EMBL/GenBank/DDBJ whole genome shotgun (WGS) entry which is preliminary data.</text>
</comment>
<keyword evidence="5" id="KW-1185">Reference proteome</keyword>
<feature type="transmembrane region" description="Helical" evidence="2">
    <location>
        <begin position="80"/>
        <end position="105"/>
    </location>
</feature>
<evidence type="ECO:0000313" key="4">
    <source>
        <dbReference type="EMBL" id="NIK61352.1"/>
    </source>
</evidence>
<feature type="region of interest" description="Disordered" evidence="1">
    <location>
        <begin position="275"/>
        <end position="295"/>
    </location>
</feature>
<dbReference type="PANTHER" id="PTHR35797">
    <property type="entry name" value="PROTEASE-RELATED"/>
    <property type="match status" value="1"/>
</dbReference>
<name>A0A7X6A4C6_9ACTN</name>
<dbReference type="Proteomes" id="UP000555407">
    <property type="component" value="Unassembled WGS sequence"/>
</dbReference>
<dbReference type="RefSeq" id="WP_167215806.1">
    <property type="nucleotide sequence ID" value="NZ_JAASRO010000001.1"/>
</dbReference>
<keyword evidence="2" id="KW-1133">Transmembrane helix</keyword>
<gene>
    <name evidence="4" type="ORF">BJY22_007069</name>
</gene>
<evidence type="ECO:0000259" key="3">
    <source>
        <dbReference type="Pfam" id="PF02517"/>
    </source>
</evidence>
<keyword evidence="2" id="KW-0812">Transmembrane</keyword>
<evidence type="ECO:0000256" key="2">
    <source>
        <dbReference type="SAM" id="Phobius"/>
    </source>
</evidence>
<evidence type="ECO:0000313" key="5">
    <source>
        <dbReference type="Proteomes" id="UP000555407"/>
    </source>
</evidence>
<keyword evidence="2" id="KW-0472">Membrane</keyword>
<feature type="transmembrane region" description="Helical" evidence="2">
    <location>
        <begin position="242"/>
        <end position="265"/>
    </location>
</feature>
<sequence>MQWREVVTFVALSYAIAWAFWTPIWPDALQSLTRWRTPTSYGGGAYTALGMFAPAAAALVMRLFISKEGLRGSLGVVRRWHYYLIAVFGPVALVMSTIGISVATGIGEFDPGTNRPFWYVFLLLLVIGTPISSALALGEEYGWRGYLLPKLLPLGEVTASVIVALIWAPWHLLLLLVGLNYPGKDPLGVLVLMTTLGIGLSLLLTRLYVAAGCSVLVVAFLHGSLNSFSDRLSDAKHLSGDPFVVTVGGLVGIGLIAIVVLITYWRRSPVVSATEQPATSSAQGDRGHDELPAGP</sequence>
<dbReference type="GO" id="GO:0080120">
    <property type="term" value="P:CAAX-box protein maturation"/>
    <property type="evidence" value="ECO:0007669"/>
    <property type="project" value="UniProtKB-ARBA"/>
</dbReference>
<dbReference type="PANTHER" id="PTHR35797:SF1">
    <property type="entry name" value="PROTEASE"/>
    <property type="match status" value="1"/>
</dbReference>
<accession>A0A7X6A4C6</accession>
<protein>
    <recommendedName>
        <fullName evidence="3">CAAX prenyl protease 2/Lysostaphin resistance protein A-like domain-containing protein</fullName>
    </recommendedName>
</protein>
<feature type="transmembrane region" description="Helical" evidence="2">
    <location>
        <begin position="45"/>
        <end position="65"/>
    </location>
</feature>
<organism evidence="4 5">
    <name type="scientific">Kribbella shirazensis</name>
    <dbReference type="NCBI Taxonomy" id="1105143"/>
    <lineage>
        <taxon>Bacteria</taxon>
        <taxon>Bacillati</taxon>
        <taxon>Actinomycetota</taxon>
        <taxon>Actinomycetes</taxon>
        <taxon>Propionibacteriales</taxon>
        <taxon>Kribbellaceae</taxon>
        <taxon>Kribbella</taxon>
    </lineage>
</organism>
<feature type="transmembrane region" description="Helical" evidence="2">
    <location>
        <begin position="189"/>
        <end position="222"/>
    </location>
</feature>
<evidence type="ECO:0000256" key="1">
    <source>
        <dbReference type="SAM" id="MobiDB-lite"/>
    </source>
</evidence>
<dbReference type="InterPro" id="IPR003675">
    <property type="entry name" value="Rce1/LyrA-like_dom"/>
</dbReference>
<dbReference type="EMBL" id="JAASRO010000001">
    <property type="protein sequence ID" value="NIK61352.1"/>
    <property type="molecule type" value="Genomic_DNA"/>
</dbReference>
<dbReference type="InterPro" id="IPR042150">
    <property type="entry name" value="MmRce1-like"/>
</dbReference>